<proteinExistence type="predicted"/>
<dbReference type="Gene3D" id="2.160.10.10">
    <property type="entry name" value="Hexapeptide repeat proteins"/>
    <property type="match status" value="1"/>
</dbReference>
<dbReference type="GO" id="GO:0003743">
    <property type="term" value="F:translation initiation factor activity"/>
    <property type="evidence" value="ECO:0007669"/>
    <property type="project" value="UniProtKB-KW"/>
</dbReference>
<keyword evidence="5" id="KW-1185">Reference proteome</keyword>
<comment type="caution">
    <text evidence="4">The sequence shown here is derived from an EMBL/GenBank/DDBJ whole genome shotgun (WGS) entry which is preliminary data.</text>
</comment>
<dbReference type="STRING" id="320771.Cflav_PD3538"/>
<dbReference type="RefSeq" id="WP_007415519.1">
    <property type="nucleotide sequence ID" value="NZ_ABOX02000016.1"/>
</dbReference>
<dbReference type="Pfam" id="PF25087">
    <property type="entry name" value="GMPPB_C"/>
    <property type="match status" value="1"/>
</dbReference>
<evidence type="ECO:0000313" key="4">
    <source>
        <dbReference type="EMBL" id="EEF60568.1"/>
    </source>
</evidence>
<reference evidence="4 5" key="1">
    <citation type="journal article" date="2011" name="J. Bacteriol.">
        <title>Genome sequence of 'Pedosphaera parvula' Ellin514, an aerobic Verrucomicrobial isolate from pasture soil.</title>
        <authorList>
            <person name="Kant R."/>
            <person name="van Passel M.W."/>
            <person name="Sangwan P."/>
            <person name="Palva A."/>
            <person name="Lucas S."/>
            <person name="Copeland A."/>
            <person name="Lapidus A."/>
            <person name="Glavina Del Rio T."/>
            <person name="Dalin E."/>
            <person name="Tice H."/>
            <person name="Bruce D."/>
            <person name="Goodwin L."/>
            <person name="Pitluck S."/>
            <person name="Chertkov O."/>
            <person name="Larimer F.W."/>
            <person name="Land M.L."/>
            <person name="Hauser L."/>
            <person name="Brettin T.S."/>
            <person name="Detter J.C."/>
            <person name="Han S."/>
            <person name="de Vos W.M."/>
            <person name="Janssen P.H."/>
            <person name="Smidt H."/>
        </authorList>
    </citation>
    <scope>NUCLEOTIDE SEQUENCE [LARGE SCALE GENOMIC DNA]</scope>
    <source>
        <strain evidence="4 5">Ellin514</strain>
    </source>
</reference>
<dbReference type="InterPro" id="IPR011004">
    <property type="entry name" value="Trimer_LpxA-like_sf"/>
</dbReference>
<dbReference type="Proteomes" id="UP000003688">
    <property type="component" value="Unassembled WGS sequence"/>
</dbReference>
<dbReference type="CDD" id="cd05636">
    <property type="entry name" value="LbH_G1P_TT_C_like"/>
    <property type="match status" value="1"/>
</dbReference>
<accession>B9XI75</accession>
<organism evidence="4 5">
    <name type="scientific">Pedosphaera parvula (strain Ellin514)</name>
    <dbReference type="NCBI Taxonomy" id="320771"/>
    <lineage>
        <taxon>Bacteria</taxon>
        <taxon>Pseudomonadati</taxon>
        <taxon>Verrucomicrobiota</taxon>
        <taxon>Pedosphaerae</taxon>
        <taxon>Pedosphaerales</taxon>
        <taxon>Pedosphaeraceae</taxon>
        <taxon>Pedosphaera</taxon>
    </lineage>
</organism>
<keyword evidence="2" id="KW-0012">Acyltransferase</keyword>
<keyword evidence="4" id="KW-0396">Initiation factor</keyword>
<evidence type="ECO:0000313" key="5">
    <source>
        <dbReference type="Proteomes" id="UP000003688"/>
    </source>
</evidence>
<dbReference type="InterPro" id="IPR056729">
    <property type="entry name" value="GMPPB_C"/>
</dbReference>
<feature type="domain" description="Mannose-1-phosphate guanyltransferase C-terminal" evidence="3">
    <location>
        <begin position="72"/>
        <end position="156"/>
    </location>
</feature>
<dbReference type="PANTHER" id="PTHR43584">
    <property type="entry name" value="NUCLEOTIDYL TRANSFERASE"/>
    <property type="match status" value="1"/>
</dbReference>
<dbReference type="OrthoDB" id="9779868at2"/>
<dbReference type="EMBL" id="ABOX02000016">
    <property type="protein sequence ID" value="EEF60568.1"/>
    <property type="molecule type" value="Genomic_DNA"/>
</dbReference>
<keyword evidence="4" id="KW-0648">Protein biosynthesis</keyword>
<dbReference type="InterPro" id="IPR050065">
    <property type="entry name" value="GlmU-like"/>
</dbReference>
<evidence type="ECO:0000259" key="3">
    <source>
        <dbReference type="Pfam" id="PF25087"/>
    </source>
</evidence>
<dbReference type="GO" id="GO:0016779">
    <property type="term" value="F:nucleotidyltransferase activity"/>
    <property type="evidence" value="ECO:0007669"/>
    <property type="project" value="UniProtKB-ARBA"/>
</dbReference>
<dbReference type="AlphaFoldDB" id="B9XI75"/>
<sequence>MFKPSDLFDLSQTEHAALFEGCEYAWDALKKLKAYIDANVKASPHKHANARVSIGDQVIIGEGTVIEDGVMIKGPAIIGKNCEIRHNAYIREHVIIGDNCVIGNSCEFKHSMLFNHGTVPHFSYVGDSILGYKAHLGAGVKISNVKLMPGNVAVEKDGQPFDTGLRKFGALLGDHTDIGCNSVLNPGSIVGRGSVMYPNTNWRGVLPANMIVKNKAAQEIIVRRVRG</sequence>
<dbReference type="SUPFAM" id="SSF51161">
    <property type="entry name" value="Trimeric LpxA-like enzymes"/>
    <property type="match status" value="1"/>
</dbReference>
<evidence type="ECO:0000256" key="2">
    <source>
        <dbReference type="ARBA" id="ARBA00023315"/>
    </source>
</evidence>
<gene>
    <name evidence="4" type="ORF">Cflav_PD3538</name>
</gene>
<name>B9XI75_PEDPL</name>
<dbReference type="PANTHER" id="PTHR43584:SF8">
    <property type="entry name" value="N-ACETYLMURAMATE ALPHA-1-PHOSPHATE URIDYLYLTRANSFERASE"/>
    <property type="match status" value="1"/>
</dbReference>
<dbReference type="GO" id="GO:0016746">
    <property type="term" value="F:acyltransferase activity"/>
    <property type="evidence" value="ECO:0007669"/>
    <property type="project" value="UniProtKB-KW"/>
</dbReference>
<protein>
    <submittedName>
        <fullName evidence="4">Nucleoside-diphosphate-sugar pyrophosphorylase involved in lipopolysaccharide biosynthesis/translation initiation factor 2B, gamma/epsilon subunit</fullName>
    </submittedName>
</protein>
<evidence type="ECO:0000256" key="1">
    <source>
        <dbReference type="ARBA" id="ARBA00022679"/>
    </source>
</evidence>
<keyword evidence="1" id="KW-0808">Transferase</keyword>